<comment type="similarity">
    <text evidence="2 6">Belongs to the flagella basal body rod proteins family.</text>
</comment>
<dbReference type="EMBL" id="LN899827">
    <property type="protein sequence ID" value="CUV46089.1"/>
    <property type="molecule type" value="Genomic_DNA"/>
</dbReference>
<dbReference type="SUPFAM" id="SSF117143">
    <property type="entry name" value="Flagellar hook protein flgE"/>
    <property type="match status" value="1"/>
</dbReference>
<evidence type="ECO:0000313" key="10">
    <source>
        <dbReference type="EMBL" id="AYA48607.1"/>
    </source>
</evidence>
<protein>
    <recommendedName>
        <fullName evidence="5 6">Flagellar basal-body rod protein FlgF</fullName>
    </recommendedName>
</protein>
<reference evidence="10" key="2">
    <citation type="submission" date="2018-01" db="EMBL/GenBank/DDBJ databases">
        <title>Ralstonia pseudosolanacearum P824 infects blueberry.</title>
        <authorList>
            <person name="Bocsanczy A.M."/>
            <person name="Norman D.J."/>
        </authorList>
    </citation>
    <scope>NUCLEOTIDE SEQUENCE</scope>
    <source>
        <strain evidence="10">P824</strain>
    </source>
</reference>
<feature type="domain" description="Flagellar basal-body/hook protein C-terminal" evidence="8">
    <location>
        <begin position="198"/>
        <end position="241"/>
    </location>
</feature>
<reference evidence="12" key="1">
    <citation type="submission" date="2015-10" db="EMBL/GenBank/DDBJ databases">
        <authorList>
            <person name="Gilbert D.G."/>
        </authorList>
    </citation>
    <scope>NUCLEOTIDE SEQUENCE</scope>
    <source>
        <strain evidence="12">Phyl III-seqv23</strain>
    </source>
</reference>
<evidence type="ECO:0000313" key="11">
    <source>
        <dbReference type="EMBL" id="CUV19765.1"/>
    </source>
</evidence>
<dbReference type="Pfam" id="PF06429">
    <property type="entry name" value="Flg_bbr_C"/>
    <property type="match status" value="1"/>
</dbReference>
<evidence type="ECO:0000313" key="15">
    <source>
        <dbReference type="EMBL" id="UZF17958.1"/>
    </source>
</evidence>
<accession>A0A0K1ZR59</accession>
<keyword evidence="12" id="KW-0282">Flagellum</keyword>
<evidence type="ECO:0000259" key="8">
    <source>
        <dbReference type="Pfam" id="PF06429"/>
    </source>
</evidence>
<reference evidence="15" key="4">
    <citation type="submission" date="2021-10" db="EMBL/GenBank/DDBJ databases">
        <title>Complete genome sequences of five Ralstonia solancearum strains isolated from sunflower.</title>
        <authorList>
            <person name="She X."/>
            <person name="He Z."/>
        </authorList>
    </citation>
    <scope>NUCLEOTIDE SEQUENCE</scope>
    <source>
        <strain evidence="15">RS638</strain>
        <plasmid evidence="15">p1</plasmid>
    </source>
</reference>
<feature type="domain" description="Flagellar basal body rod protein N-terminal" evidence="7">
    <location>
        <begin position="5"/>
        <end position="35"/>
    </location>
</feature>
<dbReference type="InterPro" id="IPR053967">
    <property type="entry name" value="LlgE_F_G-like_D1"/>
</dbReference>
<evidence type="ECO:0000313" key="12">
    <source>
        <dbReference type="EMBL" id="CUV27370.1"/>
    </source>
</evidence>
<dbReference type="EMBL" id="LN899820">
    <property type="protein sequence ID" value="CUV56793.1"/>
    <property type="molecule type" value="Genomic_DNA"/>
</dbReference>
<dbReference type="NCBIfam" id="TIGR03506">
    <property type="entry name" value="FlgEFG_subfam"/>
    <property type="match status" value="1"/>
</dbReference>
<evidence type="ECO:0000313" key="13">
    <source>
        <dbReference type="EMBL" id="CUV46089.1"/>
    </source>
</evidence>
<dbReference type="InterPro" id="IPR020013">
    <property type="entry name" value="Flagellar_FlgE/F/G"/>
</dbReference>
<dbReference type="InterPro" id="IPR010930">
    <property type="entry name" value="Flg_bb/hook_C_dom"/>
</dbReference>
<dbReference type="NCBIfam" id="TIGR02490">
    <property type="entry name" value="flgF"/>
    <property type="match status" value="1"/>
</dbReference>
<evidence type="ECO:0000259" key="7">
    <source>
        <dbReference type="Pfam" id="PF00460"/>
    </source>
</evidence>
<comment type="subunit">
    <text evidence="4 6">The basal body constitutes a major portion of the flagellar organelle and consists of five rings (E,L,P,S, and M) mounted on a central rod. The rod consists of about 26 subunits of FlgG in the distal portion, and FlgB, FlgC and FlgF are thought to build up the proximal portion of the rod with about 6 subunits each.</text>
</comment>
<dbReference type="EMBL" id="CP085044">
    <property type="protein sequence ID" value="UZF17958.1"/>
    <property type="molecule type" value="Genomic_DNA"/>
</dbReference>
<organism evidence="12">
    <name type="scientific">Ralstonia solanacearum</name>
    <name type="common">Pseudomonas solanacearum</name>
    <dbReference type="NCBI Taxonomy" id="305"/>
    <lineage>
        <taxon>Bacteria</taxon>
        <taxon>Pseudomonadati</taxon>
        <taxon>Pseudomonadota</taxon>
        <taxon>Betaproteobacteria</taxon>
        <taxon>Burkholderiales</taxon>
        <taxon>Burkholderiaceae</taxon>
        <taxon>Ralstonia</taxon>
        <taxon>Ralstonia solanacearum species complex</taxon>
    </lineage>
</organism>
<dbReference type="InterPro" id="IPR012836">
    <property type="entry name" value="FlgF"/>
</dbReference>
<evidence type="ECO:0000313" key="14">
    <source>
        <dbReference type="EMBL" id="CUV56793.1"/>
    </source>
</evidence>
<sequence>MDRMIYVAMTGAKHLFDQQAASANNLANSSTTGFKAQIDAFHTVGVQGDGSPTRSFVMASAIGTDMTPGPIETTGRSLDVAIDGQGFFAVQTADGGEAYTRAGAFQVGADGTIQTLSGQPVLGDGGPVTLPPDTTVQFAKDGTINAISADNRTPPVSLGRLKLVSIDPSNVDRGTDGLFRQRDGQDANVDERVRITGGALEGSNVSLTDSLVNMIEISRQLELQMKALHTGDTNAQSANELLRHA</sequence>
<dbReference type="Proteomes" id="UP000262427">
    <property type="component" value="Chromosome MP"/>
</dbReference>
<dbReference type="GO" id="GO:0030694">
    <property type="term" value="C:bacterial-type flagellum basal body, rod"/>
    <property type="evidence" value="ECO:0007669"/>
    <property type="project" value="UniProtKB-UniRule"/>
</dbReference>
<dbReference type="PATRIC" id="fig|305.107.peg.1639"/>
<dbReference type="NCBIfam" id="NF009280">
    <property type="entry name" value="PRK12640.1"/>
    <property type="match status" value="1"/>
</dbReference>
<evidence type="ECO:0000256" key="6">
    <source>
        <dbReference type="RuleBase" id="RU362116"/>
    </source>
</evidence>
<keyword evidence="12" id="KW-0969">Cilium</keyword>
<dbReference type="GO" id="GO:0071978">
    <property type="term" value="P:bacterial-type flagellum-dependent swarming motility"/>
    <property type="evidence" value="ECO:0007669"/>
    <property type="project" value="TreeGrafter"/>
</dbReference>
<evidence type="ECO:0000256" key="1">
    <source>
        <dbReference type="ARBA" id="ARBA00004117"/>
    </source>
</evidence>
<dbReference type="InterPro" id="IPR001444">
    <property type="entry name" value="Flag_bb_rod_N"/>
</dbReference>
<dbReference type="PANTHER" id="PTHR30435:SF18">
    <property type="entry name" value="FLAGELLAR BASAL-BODY ROD PROTEIN FLGF"/>
    <property type="match status" value="1"/>
</dbReference>
<dbReference type="InterPro" id="IPR037925">
    <property type="entry name" value="FlgE/F/G-like"/>
</dbReference>
<dbReference type="PROSITE" id="PS00588">
    <property type="entry name" value="FLAGELLA_BB_ROD"/>
    <property type="match status" value="1"/>
</dbReference>
<keyword evidence="15" id="KW-0614">Plasmid</keyword>
<dbReference type="EMBL" id="LN899824">
    <property type="protein sequence ID" value="CUV27370.1"/>
    <property type="molecule type" value="Genomic_DNA"/>
</dbReference>
<geneLocation type="plasmid" evidence="15 17">
    <name>p1</name>
</geneLocation>
<dbReference type="EMBL" id="LN899821">
    <property type="protein sequence ID" value="CUV19765.1"/>
    <property type="molecule type" value="Genomic_DNA"/>
</dbReference>
<evidence type="ECO:0000313" key="16">
    <source>
        <dbReference type="Proteomes" id="UP000262427"/>
    </source>
</evidence>
<dbReference type="AlphaFoldDB" id="A0A0K1ZR59"/>
<comment type="subcellular location">
    <subcellularLocation>
        <location evidence="1 6">Bacterial flagellum basal body</location>
    </subcellularLocation>
</comment>
<reference evidence="16" key="3">
    <citation type="submission" date="2018-01" db="EMBL/GenBank/DDBJ databases">
        <title>Raltonia solanacearum P824 infects blueberry.</title>
        <authorList>
            <person name="Bocsanczy A.M."/>
            <person name="Norman D.J."/>
        </authorList>
    </citation>
    <scope>NUCLEOTIDE SEQUENCE [LARGE SCALE GENOMIC DNA]</scope>
    <source>
        <strain evidence="16">P824</strain>
    </source>
</reference>
<evidence type="ECO:0000256" key="2">
    <source>
        <dbReference type="ARBA" id="ARBA00009677"/>
    </source>
</evidence>
<keyword evidence="3 6" id="KW-0975">Bacterial flagellum</keyword>
<proteinExistence type="inferred from homology"/>
<evidence type="ECO:0000313" key="17">
    <source>
        <dbReference type="Proteomes" id="UP001164049"/>
    </source>
</evidence>
<dbReference type="EMBL" id="CP025742">
    <property type="protein sequence ID" value="AYA48607.1"/>
    <property type="molecule type" value="Genomic_DNA"/>
</dbReference>
<dbReference type="InterPro" id="IPR019776">
    <property type="entry name" value="Flagellar_basal_body_rod_CS"/>
</dbReference>
<dbReference type="Pfam" id="PF22692">
    <property type="entry name" value="LlgE_F_G_D1"/>
    <property type="match status" value="1"/>
</dbReference>
<evidence type="ECO:0000256" key="5">
    <source>
        <dbReference type="ARBA" id="ARBA00040228"/>
    </source>
</evidence>
<keyword evidence="12" id="KW-0966">Cell projection</keyword>
<name>A0A0K1ZR59_RALSL</name>
<dbReference type="Pfam" id="PF00460">
    <property type="entry name" value="Flg_bb_rod"/>
    <property type="match status" value="1"/>
</dbReference>
<evidence type="ECO:0000256" key="3">
    <source>
        <dbReference type="ARBA" id="ARBA00023143"/>
    </source>
</evidence>
<dbReference type="PANTHER" id="PTHR30435">
    <property type="entry name" value="FLAGELLAR PROTEIN"/>
    <property type="match status" value="1"/>
</dbReference>
<gene>
    <name evidence="12" type="primary">flgF</name>
    <name evidence="15" type="ORF">LH706_20710</name>
    <name evidence="11" type="ORF">PSS4_v1_1110009</name>
    <name evidence="10" type="ORF">RSP824_19320</name>
    <name evidence="12" type="ORF">RUN1985_v1_70084</name>
    <name evidence="14" type="ORF">RUN215_v1_980009</name>
    <name evidence="13" type="ORF">TO10_v1_500027</name>
</gene>
<evidence type="ECO:0000259" key="9">
    <source>
        <dbReference type="Pfam" id="PF22692"/>
    </source>
</evidence>
<evidence type="ECO:0000256" key="4">
    <source>
        <dbReference type="ARBA" id="ARBA00038560"/>
    </source>
</evidence>
<feature type="domain" description="Flagellar hook protein FlgE/F/G-like D1" evidence="9">
    <location>
        <begin position="81"/>
        <end position="146"/>
    </location>
</feature>